<comment type="caution">
    <text evidence="1">The sequence shown here is derived from an EMBL/GenBank/DDBJ whole genome shotgun (WGS) entry which is preliminary data.</text>
</comment>
<gene>
    <name evidence="1" type="ORF">F8C82_04005</name>
</gene>
<dbReference type="InterPro" id="IPR014541">
    <property type="entry name" value="Amdntrnsf_FN0238"/>
</dbReference>
<name>A0A6L3ZIX0_9FLAO</name>
<dbReference type="Gene3D" id="3.75.10.10">
    <property type="entry name" value="L-arginine/glycine Amidinotransferase, Chain A"/>
    <property type="match status" value="1"/>
</dbReference>
<proteinExistence type="predicted"/>
<reference evidence="1 2" key="1">
    <citation type="submission" date="2019-10" db="EMBL/GenBank/DDBJ databases">
        <title>Genome sequence of Phaeocystidibacter marisrubri JCM30614 (type strain).</title>
        <authorList>
            <person name="Bowman J.P."/>
        </authorList>
    </citation>
    <scope>NUCLEOTIDE SEQUENCE [LARGE SCALE GENOMIC DNA]</scope>
    <source>
        <strain evidence="1 2">JCM 30614</strain>
    </source>
</reference>
<dbReference type="NCBIfam" id="NF046062">
    <property type="entry name" value="citrull_CtlX"/>
    <property type="match status" value="1"/>
</dbReference>
<protein>
    <submittedName>
        <fullName evidence="1">Amidinotransferase</fullName>
    </submittedName>
</protein>
<sequence>MLLLIRPRSFAFNPQTAASNAYQMEEIPAEASSKALDEFNRLTQVLTLHHIPHVVEEDTILPPKPDAIFPNNWFSTHENGVIVLYPMEAENRRLERRTDIIDRLKEYYGYSEIIDLTHYEKEGKYLEGTGSLVFDRQRKEAYICESSRSNVLLARELCAQLGYELFAFDAVDRNGIPVYHTNVMMCVGKEFVAWAPEMIRDTHVREALSHHFDHAGKEQVILTEDQVKAFAGNMLEVESEDGQNCLLLSSSARRSFTTEQIFQLRKYTSLLPVPVPVIERVGGGSVRCMVAEI</sequence>
<dbReference type="OrthoDB" id="9788268at2"/>
<dbReference type="GO" id="GO:0016740">
    <property type="term" value="F:transferase activity"/>
    <property type="evidence" value="ECO:0007669"/>
    <property type="project" value="UniProtKB-KW"/>
</dbReference>
<keyword evidence="1" id="KW-0808">Transferase</keyword>
<evidence type="ECO:0000313" key="2">
    <source>
        <dbReference type="Proteomes" id="UP000484164"/>
    </source>
</evidence>
<dbReference type="RefSeq" id="WP_151692216.1">
    <property type="nucleotide sequence ID" value="NZ_BMGX01000002.1"/>
</dbReference>
<organism evidence="1 2">
    <name type="scientific">Phaeocystidibacter marisrubri</name>
    <dbReference type="NCBI Taxonomy" id="1577780"/>
    <lineage>
        <taxon>Bacteria</taxon>
        <taxon>Pseudomonadati</taxon>
        <taxon>Bacteroidota</taxon>
        <taxon>Flavobacteriia</taxon>
        <taxon>Flavobacteriales</taxon>
        <taxon>Phaeocystidibacteraceae</taxon>
        <taxon>Phaeocystidibacter</taxon>
    </lineage>
</organism>
<dbReference type="Pfam" id="PF19420">
    <property type="entry name" value="DDAH_eukar"/>
    <property type="match status" value="1"/>
</dbReference>
<accession>A0A6L3ZIX0</accession>
<dbReference type="SUPFAM" id="SSF55909">
    <property type="entry name" value="Pentein"/>
    <property type="match status" value="1"/>
</dbReference>
<dbReference type="PANTHER" id="PTHR43224:SF1">
    <property type="entry name" value="AMIDINOTRANSFERASE"/>
    <property type="match status" value="1"/>
</dbReference>
<dbReference type="EMBL" id="WBVQ01000001">
    <property type="protein sequence ID" value="KAB2817573.1"/>
    <property type="molecule type" value="Genomic_DNA"/>
</dbReference>
<dbReference type="PIRSF" id="PIRSF028188">
    <property type="entry name" value="Amdntrnsf_FN0238"/>
    <property type="match status" value="1"/>
</dbReference>
<dbReference type="PANTHER" id="PTHR43224">
    <property type="entry name" value="AMIDINOTRANSFERASE"/>
    <property type="match status" value="1"/>
</dbReference>
<keyword evidence="2" id="KW-1185">Reference proteome</keyword>
<dbReference type="Proteomes" id="UP000484164">
    <property type="component" value="Unassembled WGS sequence"/>
</dbReference>
<dbReference type="AlphaFoldDB" id="A0A6L3ZIX0"/>
<evidence type="ECO:0000313" key="1">
    <source>
        <dbReference type="EMBL" id="KAB2817573.1"/>
    </source>
</evidence>